<keyword evidence="4" id="KW-0949">S-adenosyl-L-methionine</keyword>
<evidence type="ECO:0000256" key="7">
    <source>
        <dbReference type="ARBA" id="ARBA00037050"/>
    </source>
</evidence>
<gene>
    <name evidence="13" type="ORF">H4R26_001809</name>
</gene>
<evidence type="ECO:0000256" key="6">
    <source>
        <dbReference type="ARBA" id="ARBA00023242"/>
    </source>
</evidence>
<dbReference type="SMART" id="SM01144">
    <property type="entry name" value="DTW"/>
    <property type="match status" value="1"/>
</dbReference>
<keyword evidence="6" id="KW-0539">Nucleus</keyword>
<evidence type="ECO:0000256" key="1">
    <source>
        <dbReference type="ARBA" id="ARBA00004123"/>
    </source>
</evidence>
<dbReference type="Proteomes" id="UP001150907">
    <property type="component" value="Unassembled WGS sequence"/>
</dbReference>
<dbReference type="PANTHER" id="PTHR15627:SF8">
    <property type="entry name" value="TRNA-URIDINE AMINOCARBOXYPROPYLTRANSFERASE 1"/>
    <property type="match status" value="1"/>
</dbReference>
<evidence type="ECO:0000256" key="9">
    <source>
        <dbReference type="ARBA" id="ARBA00039242"/>
    </source>
</evidence>
<dbReference type="OrthoDB" id="660555at2759"/>
<keyword evidence="3" id="KW-0808">Transferase</keyword>
<evidence type="ECO:0000313" key="14">
    <source>
        <dbReference type="Proteomes" id="UP001150907"/>
    </source>
</evidence>
<proteinExistence type="inferred from homology"/>
<feature type="domain" description="DTW" evidence="12">
    <location>
        <begin position="36"/>
        <end position="217"/>
    </location>
</feature>
<dbReference type="EMBL" id="JANBQF010000088">
    <property type="protein sequence ID" value="KAJ2005724.1"/>
    <property type="molecule type" value="Genomic_DNA"/>
</dbReference>
<dbReference type="InterPro" id="IPR005636">
    <property type="entry name" value="DTW"/>
</dbReference>
<evidence type="ECO:0000256" key="11">
    <source>
        <dbReference type="ARBA" id="ARBA00048718"/>
    </source>
</evidence>
<reference evidence="13" key="1">
    <citation type="submission" date="2022-07" db="EMBL/GenBank/DDBJ databases">
        <title>Phylogenomic reconstructions and comparative analyses of Kickxellomycotina fungi.</title>
        <authorList>
            <person name="Reynolds N.K."/>
            <person name="Stajich J.E."/>
            <person name="Barry K."/>
            <person name="Grigoriev I.V."/>
            <person name="Crous P."/>
            <person name="Smith M.E."/>
        </authorList>
    </citation>
    <scope>NUCLEOTIDE SEQUENCE</scope>
    <source>
        <strain evidence="13">IMI 214461</strain>
    </source>
</reference>
<protein>
    <recommendedName>
        <fullName evidence="9">tRNA-uridine aminocarboxypropyltransferase 1</fullName>
        <ecNumber evidence="2">2.5.1.25</ecNumber>
    </recommendedName>
    <alternativeName>
        <fullName evidence="10">DTW domain-containing protein 1</fullName>
    </alternativeName>
</protein>
<evidence type="ECO:0000256" key="4">
    <source>
        <dbReference type="ARBA" id="ARBA00022691"/>
    </source>
</evidence>
<evidence type="ECO:0000256" key="5">
    <source>
        <dbReference type="ARBA" id="ARBA00022694"/>
    </source>
</evidence>
<comment type="similarity">
    <text evidence="8">Belongs to the TDD superfamily. DTWD1 family.</text>
</comment>
<comment type="catalytic activity">
    <reaction evidence="11">
        <text>a uridine in tRNA + S-adenosyl-L-methionine = a 3-[(3S)-3-amino-3-carboxypropyl]uridine in tRNA + S-methyl-5'-thioadenosine + H(+)</text>
        <dbReference type="Rhea" id="RHEA:62432"/>
        <dbReference type="Rhea" id="RHEA-COMP:13339"/>
        <dbReference type="Rhea" id="RHEA-COMP:16092"/>
        <dbReference type="ChEBI" id="CHEBI:15378"/>
        <dbReference type="ChEBI" id="CHEBI:17509"/>
        <dbReference type="ChEBI" id="CHEBI:59789"/>
        <dbReference type="ChEBI" id="CHEBI:65315"/>
        <dbReference type="ChEBI" id="CHEBI:82930"/>
        <dbReference type="EC" id="2.5.1.25"/>
    </reaction>
</comment>
<comment type="caution">
    <text evidence="13">The sequence shown here is derived from an EMBL/GenBank/DDBJ whole genome shotgun (WGS) entry which is preliminary data.</text>
</comment>
<dbReference type="InterPro" id="IPR051521">
    <property type="entry name" value="tRNA_Mod/Golgi_Maint"/>
</dbReference>
<evidence type="ECO:0000256" key="10">
    <source>
        <dbReference type="ARBA" id="ARBA00042508"/>
    </source>
</evidence>
<sequence>MAQAETYDIDSLQVCPKPVLDACCERMACEGCGKKVKFFCYYCYRPVPTLEGKIPQIRLPFKLEVVKHEEERDGKSTAIHAKVVAPHDVEIIAYSATCIDNVDIERTALLFPGPDAKNISDLDPGSFDKVIVIDGTWSQAKGMIYHNPRLQRMQKVTVNPRRTRFWRYQSFDERYMATIEAIYFLYRDSVRGMYNGEYDALMYFFKYFYDFIQSEYAATPEKSFHAKHQKGYISYKTAAPGSSHRQLKPRAGVGANYEFDSLDLDATFQEPQEEDQWSQA</sequence>
<evidence type="ECO:0000256" key="2">
    <source>
        <dbReference type="ARBA" id="ARBA00012386"/>
    </source>
</evidence>
<accession>A0A9W8EJ04</accession>
<dbReference type="PANTHER" id="PTHR15627">
    <property type="entry name" value="NATURAL KILLER CELL-SPECIFIC ANTIGEN KLIP1"/>
    <property type="match status" value="1"/>
</dbReference>
<dbReference type="EC" id="2.5.1.25" evidence="2"/>
<evidence type="ECO:0000259" key="12">
    <source>
        <dbReference type="SMART" id="SM01144"/>
    </source>
</evidence>
<dbReference type="Pfam" id="PF03942">
    <property type="entry name" value="DTW"/>
    <property type="match status" value="1"/>
</dbReference>
<name>A0A9W8EJ04_9FUNG</name>
<evidence type="ECO:0000313" key="13">
    <source>
        <dbReference type="EMBL" id="KAJ2005724.1"/>
    </source>
</evidence>
<comment type="subcellular location">
    <subcellularLocation>
        <location evidence="1">Nucleus</location>
    </subcellularLocation>
</comment>
<evidence type="ECO:0000256" key="8">
    <source>
        <dbReference type="ARBA" id="ARBA00038290"/>
    </source>
</evidence>
<evidence type="ECO:0000256" key="3">
    <source>
        <dbReference type="ARBA" id="ARBA00022679"/>
    </source>
</evidence>
<dbReference type="GO" id="GO:0005634">
    <property type="term" value="C:nucleus"/>
    <property type="evidence" value="ECO:0007669"/>
    <property type="project" value="UniProtKB-SubCell"/>
</dbReference>
<dbReference type="GO" id="GO:0016432">
    <property type="term" value="F:tRNA-uridine aminocarboxypropyltransferase activity"/>
    <property type="evidence" value="ECO:0007669"/>
    <property type="project" value="UniProtKB-EC"/>
</dbReference>
<comment type="function">
    <text evidence="7">Catalyzes the formation of 3-(3-amino-3-carboxypropyl)uridine (acp3U) at position 20 in the D-loop of several cytoplasmic tRNAs (acp3U(20)).</text>
</comment>
<organism evidence="13 14">
    <name type="scientific">Coemansia thaxteri</name>
    <dbReference type="NCBI Taxonomy" id="2663907"/>
    <lineage>
        <taxon>Eukaryota</taxon>
        <taxon>Fungi</taxon>
        <taxon>Fungi incertae sedis</taxon>
        <taxon>Zoopagomycota</taxon>
        <taxon>Kickxellomycotina</taxon>
        <taxon>Kickxellomycetes</taxon>
        <taxon>Kickxellales</taxon>
        <taxon>Kickxellaceae</taxon>
        <taxon>Coemansia</taxon>
    </lineage>
</organism>
<dbReference type="GO" id="GO:0008033">
    <property type="term" value="P:tRNA processing"/>
    <property type="evidence" value="ECO:0007669"/>
    <property type="project" value="UniProtKB-KW"/>
</dbReference>
<dbReference type="AlphaFoldDB" id="A0A9W8EJ04"/>
<keyword evidence="14" id="KW-1185">Reference proteome</keyword>
<keyword evidence="5" id="KW-0819">tRNA processing</keyword>